<evidence type="ECO:0000256" key="2">
    <source>
        <dbReference type="ARBA" id="ARBA00022679"/>
    </source>
</evidence>
<dbReference type="CDD" id="cd00831">
    <property type="entry name" value="CHS_like"/>
    <property type="match status" value="1"/>
</dbReference>
<evidence type="ECO:0000313" key="7">
    <source>
        <dbReference type="Proteomes" id="UP000542776"/>
    </source>
</evidence>
<dbReference type="Pfam" id="PF00195">
    <property type="entry name" value="Chal_sti_synt_N"/>
    <property type="match status" value="1"/>
</dbReference>
<evidence type="ECO:0000313" key="6">
    <source>
        <dbReference type="EMBL" id="MBB3998024.1"/>
    </source>
</evidence>
<reference evidence="6 7" key="1">
    <citation type="submission" date="2020-08" db="EMBL/GenBank/DDBJ databases">
        <title>Genomic Encyclopedia of Type Strains, Phase IV (KMG-IV): sequencing the most valuable type-strain genomes for metagenomic binning, comparative biology and taxonomic classification.</title>
        <authorList>
            <person name="Goeker M."/>
        </authorList>
    </citation>
    <scope>NUCLEOTIDE SEQUENCE [LARGE SCALE GENOMIC DNA]</scope>
    <source>
        <strain evidence="6 7">DSM 102238</strain>
    </source>
</reference>
<dbReference type="GO" id="GO:0030639">
    <property type="term" value="P:polyketide biosynthetic process"/>
    <property type="evidence" value="ECO:0007669"/>
    <property type="project" value="TreeGrafter"/>
</dbReference>
<evidence type="ECO:0000256" key="1">
    <source>
        <dbReference type="ARBA" id="ARBA00005531"/>
    </source>
</evidence>
<dbReference type="PIRSF" id="PIRSF000451">
    <property type="entry name" value="PKS_III"/>
    <property type="match status" value="1"/>
</dbReference>
<dbReference type="InterPro" id="IPR012328">
    <property type="entry name" value="Chalcone/stilbene_synt_C"/>
</dbReference>
<dbReference type="PANTHER" id="PTHR11877:SF46">
    <property type="entry name" value="TYPE III POLYKETIDE SYNTHASE A"/>
    <property type="match status" value="1"/>
</dbReference>
<dbReference type="InterPro" id="IPR011141">
    <property type="entry name" value="Polyketide_synthase_type-III"/>
</dbReference>
<evidence type="ECO:0000256" key="3">
    <source>
        <dbReference type="PIRSR" id="PIRSR000451-1"/>
    </source>
</evidence>
<proteinExistence type="inferred from homology"/>
<sequence length="357" mass="38523">MTHAYINRIGTAVPDHEVHRFVLDFAASRLANDPRRQAIFRRMADRMGIEHRYTSLIPAADPFGACLDEAGDFRLGAFPGTAKRMDLFEANAPALAMAAIERLGLGDGLGDVTHLVVTSCTGFSAPGIDLEIVARCGLRSSVERTLIGFMGCYAAINALKAARHIVRSEPASRVLVVNVELCTLHLKESDDLKKLLSFCLWGDGCAAALVTAEAEGLRLDRFHALLASGGRDLMTWNVRDDGFDMVLSGQVPNAIQEVLRDRCDAVLGGLDVGAIDVWAVHPGGRSVLDAVERALDLEPDALERSRKVLRDNGNMSSATVMFVLEAILHEKVGGRAGCAMAFGPGLTAETLRFEQVE</sequence>
<dbReference type="Proteomes" id="UP000542776">
    <property type="component" value="Unassembled WGS sequence"/>
</dbReference>
<evidence type="ECO:0000259" key="4">
    <source>
        <dbReference type="Pfam" id="PF00195"/>
    </source>
</evidence>
<feature type="active site" description="Acyl-thioester intermediate" evidence="3">
    <location>
        <position position="152"/>
    </location>
</feature>
<dbReference type="RefSeq" id="WP_246393036.1">
    <property type="nucleotide sequence ID" value="NZ_JACIEK010000003.1"/>
</dbReference>
<protein>
    <submittedName>
        <fullName evidence="6">Putative naringenin-chalcone synthase</fullName>
    </submittedName>
</protein>
<dbReference type="PANTHER" id="PTHR11877">
    <property type="entry name" value="HYDROXYMETHYLGLUTARYL-COA SYNTHASE"/>
    <property type="match status" value="1"/>
</dbReference>
<comment type="similarity">
    <text evidence="1">Belongs to the thiolase-like superfamily. Chalcone/stilbene synthases family.</text>
</comment>
<keyword evidence="7" id="KW-1185">Reference proteome</keyword>
<dbReference type="AlphaFoldDB" id="A0A7W6EH74"/>
<organism evidence="6 7">
    <name type="scientific">Aureimonas pseudogalii</name>
    <dbReference type="NCBI Taxonomy" id="1744844"/>
    <lineage>
        <taxon>Bacteria</taxon>
        <taxon>Pseudomonadati</taxon>
        <taxon>Pseudomonadota</taxon>
        <taxon>Alphaproteobacteria</taxon>
        <taxon>Hyphomicrobiales</taxon>
        <taxon>Aurantimonadaceae</taxon>
        <taxon>Aureimonas</taxon>
    </lineage>
</organism>
<dbReference type="Pfam" id="PF02797">
    <property type="entry name" value="Chal_sti_synt_C"/>
    <property type="match status" value="1"/>
</dbReference>
<evidence type="ECO:0000259" key="5">
    <source>
        <dbReference type="Pfam" id="PF02797"/>
    </source>
</evidence>
<accession>A0A7W6EH74</accession>
<dbReference type="GO" id="GO:0016747">
    <property type="term" value="F:acyltransferase activity, transferring groups other than amino-acyl groups"/>
    <property type="evidence" value="ECO:0007669"/>
    <property type="project" value="InterPro"/>
</dbReference>
<name>A0A7W6EH74_9HYPH</name>
<gene>
    <name evidence="6" type="ORF">GGR04_001862</name>
</gene>
<feature type="domain" description="Chalcone/stilbene synthase N-terminal" evidence="4">
    <location>
        <begin position="4"/>
        <end position="213"/>
    </location>
</feature>
<keyword evidence="2" id="KW-0808">Transferase</keyword>
<dbReference type="SUPFAM" id="SSF53901">
    <property type="entry name" value="Thiolase-like"/>
    <property type="match status" value="2"/>
</dbReference>
<comment type="caution">
    <text evidence="6">The sequence shown here is derived from an EMBL/GenBank/DDBJ whole genome shotgun (WGS) entry which is preliminary data.</text>
</comment>
<feature type="domain" description="Chalcone/stilbene synthase C-terminal" evidence="5">
    <location>
        <begin position="234"/>
        <end position="354"/>
    </location>
</feature>
<dbReference type="Gene3D" id="3.40.47.10">
    <property type="match status" value="2"/>
</dbReference>
<dbReference type="InterPro" id="IPR016039">
    <property type="entry name" value="Thiolase-like"/>
</dbReference>
<dbReference type="InterPro" id="IPR001099">
    <property type="entry name" value="Chalcone/stilbene_synt_N"/>
</dbReference>
<dbReference type="EMBL" id="JACIEK010000003">
    <property type="protein sequence ID" value="MBB3998024.1"/>
    <property type="molecule type" value="Genomic_DNA"/>
</dbReference>